<feature type="domain" description="BCL-11A-like CCHC zinc finger" evidence="12">
    <location>
        <begin position="50"/>
        <end position="77"/>
    </location>
</feature>
<evidence type="ECO:0000256" key="5">
    <source>
        <dbReference type="ARBA" id="ARBA00022771"/>
    </source>
</evidence>
<name>A0A9D3RZF4_ANGAN</name>
<keyword evidence="9" id="KW-0804">Transcription</keyword>
<dbReference type="InterPro" id="IPR057448">
    <property type="entry name" value="BCL-11A_Znf_CCHC"/>
</dbReference>
<evidence type="ECO:0000256" key="3">
    <source>
        <dbReference type="ARBA" id="ARBA00022723"/>
    </source>
</evidence>
<keyword evidence="5" id="KW-0863">Zinc-finger</keyword>
<feature type="region of interest" description="Disordered" evidence="11">
    <location>
        <begin position="1"/>
        <end position="22"/>
    </location>
</feature>
<dbReference type="PANTHER" id="PTHR45993">
    <property type="entry name" value="B-CELL LYMPHOMA/LEUKEMIA 11"/>
    <property type="match status" value="1"/>
</dbReference>
<keyword evidence="3" id="KW-0479">Metal-binding</keyword>
<proteinExistence type="predicted"/>
<dbReference type="InterPro" id="IPR051497">
    <property type="entry name" value="Dev/Hematopoietic_TF"/>
</dbReference>
<comment type="caution">
    <text evidence="13">The sequence shown here is derived from an EMBL/GenBank/DDBJ whole genome shotgun (WGS) entry which is preliminary data.</text>
</comment>
<evidence type="ECO:0000256" key="11">
    <source>
        <dbReference type="SAM" id="MobiDB-lite"/>
    </source>
</evidence>
<dbReference type="GO" id="GO:0000978">
    <property type="term" value="F:RNA polymerase II cis-regulatory region sequence-specific DNA binding"/>
    <property type="evidence" value="ECO:0007669"/>
    <property type="project" value="TreeGrafter"/>
</dbReference>
<dbReference type="Proteomes" id="UP001044222">
    <property type="component" value="Chromosome 6"/>
</dbReference>
<evidence type="ECO:0000256" key="7">
    <source>
        <dbReference type="ARBA" id="ARBA00022843"/>
    </source>
</evidence>
<dbReference type="GO" id="GO:0045944">
    <property type="term" value="P:positive regulation of transcription by RNA polymerase II"/>
    <property type="evidence" value="ECO:0007669"/>
    <property type="project" value="TreeGrafter"/>
</dbReference>
<dbReference type="Pfam" id="PF25491">
    <property type="entry name" value="CCHC_BCL-11A"/>
    <property type="match status" value="1"/>
</dbReference>
<keyword evidence="2" id="KW-1017">Isopeptide bond</keyword>
<evidence type="ECO:0000256" key="1">
    <source>
        <dbReference type="ARBA" id="ARBA00004123"/>
    </source>
</evidence>
<evidence type="ECO:0000256" key="4">
    <source>
        <dbReference type="ARBA" id="ARBA00022737"/>
    </source>
</evidence>
<feature type="region of interest" description="Disordered" evidence="11">
    <location>
        <begin position="87"/>
        <end position="145"/>
    </location>
</feature>
<dbReference type="AlphaFoldDB" id="A0A9D3RZF4"/>
<dbReference type="GO" id="GO:0008270">
    <property type="term" value="F:zinc ion binding"/>
    <property type="evidence" value="ECO:0007669"/>
    <property type="project" value="UniProtKB-KW"/>
</dbReference>
<accession>A0A9D3RZF4</accession>
<evidence type="ECO:0000256" key="2">
    <source>
        <dbReference type="ARBA" id="ARBA00022499"/>
    </source>
</evidence>
<evidence type="ECO:0000256" key="9">
    <source>
        <dbReference type="ARBA" id="ARBA00023163"/>
    </source>
</evidence>
<sequence length="145" mass="15926">MSRRKQGNPQHLTLSPRERIKPEVDNVVDGGHALDPTPPSSVQGLGEHDLLTCGQCQTNFPLGDILVFIEHKKSLCQGLNGGSGCYDKMGKRRSGPHSPPRLPLHRGEEPVEVGIQVTPEEDEVDRRRSQTPARGVCPKQERVPA</sequence>
<keyword evidence="4" id="KW-0677">Repeat</keyword>
<dbReference type="PANTHER" id="PTHR45993:SF4">
    <property type="entry name" value="B-CELL LYMPHOMA_LEUKEMIA 11B"/>
    <property type="match status" value="1"/>
</dbReference>
<evidence type="ECO:0000256" key="6">
    <source>
        <dbReference type="ARBA" id="ARBA00022833"/>
    </source>
</evidence>
<gene>
    <name evidence="13" type="ORF">ANANG_G00121370</name>
</gene>
<evidence type="ECO:0000259" key="12">
    <source>
        <dbReference type="Pfam" id="PF25491"/>
    </source>
</evidence>
<reference evidence="13" key="1">
    <citation type="submission" date="2021-01" db="EMBL/GenBank/DDBJ databases">
        <title>A chromosome-scale assembly of European eel, Anguilla anguilla.</title>
        <authorList>
            <person name="Henkel C."/>
            <person name="Jong-Raadsen S.A."/>
            <person name="Dufour S."/>
            <person name="Weltzien F.-A."/>
            <person name="Palstra A.P."/>
            <person name="Pelster B."/>
            <person name="Spaink H.P."/>
            <person name="Van Den Thillart G.E."/>
            <person name="Jansen H."/>
            <person name="Zahm M."/>
            <person name="Klopp C."/>
            <person name="Cedric C."/>
            <person name="Louis A."/>
            <person name="Berthelot C."/>
            <person name="Parey E."/>
            <person name="Roest Crollius H."/>
            <person name="Montfort J."/>
            <person name="Robinson-Rechavi M."/>
            <person name="Bucao C."/>
            <person name="Bouchez O."/>
            <person name="Gislard M."/>
            <person name="Lluch J."/>
            <person name="Milhes M."/>
            <person name="Lampietro C."/>
            <person name="Lopez Roques C."/>
            <person name="Donnadieu C."/>
            <person name="Braasch I."/>
            <person name="Desvignes T."/>
            <person name="Postlethwait J."/>
            <person name="Bobe J."/>
            <person name="Guiguen Y."/>
            <person name="Dirks R."/>
        </authorList>
    </citation>
    <scope>NUCLEOTIDE SEQUENCE</scope>
    <source>
        <strain evidence="13">Tag_6206</strain>
        <tissue evidence="13">Liver</tissue>
    </source>
</reference>
<comment type="subcellular location">
    <subcellularLocation>
        <location evidence="1">Nucleus</location>
    </subcellularLocation>
</comment>
<keyword evidence="7" id="KW-0832">Ubl conjugation</keyword>
<organism evidence="13 14">
    <name type="scientific">Anguilla anguilla</name>
    <name type="common">European freshwater eel</name>
    <name type="synonym">Muraena anguilla</name>
    <dbReference type="NCBI Taxonomy" id="7936"/>
    <lineage>
        <taxon>Eukaryota</taxon>
        <taxon>Metazoa</taxon>
        <taxon>Chordata</taxon>
        <taxon>Craniata</taxon>
        <taxon>Vertebrata</taxon>
        <taxon>Euteleostomi</taxon>
        <taxon>Actinopterygii</taxon>
        <taxon>Neopterygii</taxon>
        <taxon>Teleostei</taxon>
        <taxon>Anguilliformes</taxon>
        <taxon>Anguillidae</taxon>
        <taxon>Anguilla</taxon>
    </lineage>
</organism>
<keyword evidence="14" id="KW-1185">Reference proteome</keyword>
<keyword evidence="6" id="KW-0862">Zinc</keyword>
<evidence type="ECO:0000256" key="8">
    <source>
        <dbReference type="ARBA" id="ARBA00023015"/>
    </source>
</evidence>
<dbReference type="EMBL" id="JAFIRN010000006">
    <property type="protein sequence ID" value="KAG5847031.1"/>
    <property type="molecule type" value="Genomic_DNA"/>
</dbReference>
<evidence type="ECO:0000256" key="10">
    <source>
        <dbReference type="ARBA" id="ARBA00023242"/>
    </source>
</evidence>
<keyword evidence="8" id="KW-0805">Transcription regulation</keyword>
<evidence type="ECO:0000313" key="14">
    <source>
        <dbReference type="Proteomes" id="UP001044222"/>
    </source>
</evidence>
<evidence type="ECO:0000313" key="13">
    <source>
        <dbReference type="EMBL" id="KAG5847031.1"/>
    </source>
</evidence>
<dbReference type="GO" id="GO:0003700">
    <property type="term" value="F:DNA-binding transcription factor activity"/>
    <property type="evidence" value="ECO:0007669"/>
    <property type="project" value="TreeGrafter"/>
</dbReference>
<keyword evidence="10" id="KW-0539">Nucleus</keyword>
<dbReference type="GO" id="GO:0005634">
    <property type="term" value="C:nucleus"/>
    <property type="evidence" value="ECO:0007669"/>
    <property type="project" value="UniProtKB-SubCell"/>
</dbReference>
<feature type="non-terminal residue" evidence="13">
    <location>
        <position position="145"/>
    </location>
</feature>
<protein>
    <recommendedName>
        <fullName evidence="12">BCL-11A-like CCHC zinc finger domain-containing protein</fullName>
    </recommendedName>
</protein>